<dbReference type="Pfam" id="PF00753">
    <property type="entry name" value="Lactamase_B"/>
    <property type="match status" value="1"/>
</dbReference>
<comment type="caution">
    <text evidence="2">The sequence shown here is derived from an EMBL/GenBank/DDBJ whole genome shotgun (WGS) entry which is preliminary data.</text>
</comment>
<dbReference type="SUPFAM" id="SSF56281">
    <property type="entry name" value="Metallo-hydrolase/oxidoreductase"/>
    <property type="match status" value="1"/>
</dbReference>
<protein>
    <recommendedName>
        <fullName evidence="1">Metallo-beta-lactamase domain-containing protein</fullName>
    </recommendedName>
</protein>
<proteinExistence type="predicted"/>
<keyword evidence="3" id="KW-1185">Reference proteome</keyword>
<evidence type="ECO:0000313" key="2">
    <source>
        <dbReference type="EMBL" id="KAF5359266.1"/>
    </source>
</evidence>
<sequence length="387" mass="43281">MGQSPMDYLVYEGEKTQHGPAYMSAKMHQSRVPTITWSRLLTCTFVLTISFLLSSSPIFPPILLLSKGSTVCLHSMMTKSAFQATRLTPSTFLVREYDDIFSEHPHIYVKIIPSANTVLVIDTGTGGKSNNHDVEVTSLRQFIETVEVADNNHRPLNEGGKMKYVVVTTHCHYDHILGIEDFNDSIILASGHSEAFLSPVRIPEHSLCNALHIKTPQYNPKLVPHGHVITSPTHPRTSLNITILHTPGHTPDELAIYDGSEMMLYVGDSLYEYEPIIFPNEGSMVSWFESVDYLMTFVAERNAMVQKQHGSGAREVLINAGHRTAAQPAMDVLSGSKAFMEDVVNGREPVKGRLKVRGEDNLVYEQAGGRFSLRCPERLIKEIRRSY</sequence>
<dbReference type="InterPro" id="IPR036866">
    <property type="entry name" value="RibonucZ/Hydroxyglut_hydro"/>
</dbReference>
<accession>A0A8H5G6V3</accession>
<dbReference type="AlphaFoldDB" id="A0A8H5G6V3"/>
<name>A0A8H5G6V3_9AGAR</name>
<dbReference type="PANTHER" id="PTHR42951">
    <property type="entry name" value="METALLO-BETA-LACTAMASE DOMAIN-CONTAINING"/>
    <property type="match status" value="1"/>
</dbReference>
<dbReference type="CDD" id="cd06262">
    <property type="entry name" value="metallo-hydrolase-like_MBL-fold"/>
    <property type="match status" value="1"/>
</dbReference>
<evidence type="ECO:0000259" key="1">
    <source>
        <dbReference type="SMART" id="SM00849"/>
    </source>
</evidence>
<dbReference type="Proteomes" id="UP000559027">
    <property type="component" value="Unassembled WGS sequence"/>
</dbReference>
<dbReference type="InterPro" id="IPR001279">
    <property type="entry name" value="Metallo-B-lactamas"/>
</dbReference>
<dbReference type="OrthoDB" id="3341310at2759"/>
<evidence type="ECO:0000313" key="3">
    <source>
        <dbReference type="Proteomes" id="UP000559027"/>
    </source>
</evidence>
<dbReference type="InterPro" id="IPR050855">
    <property type="entry name" value="NDM-1-like"/>
</dbReference>
<gene>
    <name evidence="2" type="ORF">D9756_003372</name>
</gene>
<dbReference type="EMBL" id="JAACJO010000004">
    <property type="protein sequence ID" value="KAF5359266.1"/>
    <property type="molecule type" value="Genomic_DNA"/>
</dbReference>
<dbReference type="Gene3D" id="3.60.15.10">
    <property type="entry name" value="Ribonuclease Z/Hydroxyacylglutathione hydrolase-like"/>
    <property type="match status" value="1"/>
</dbReference>
<dbReference type="PANTHER" id="PTHR42951:SF4">
    <property type="entry name" value="ACYL-COENZYME A THIOESTERASE MBLAC2"/>
    <property type="match status" value="1"/>
</dbReference>
<feature type="domain" description="Metallo-beta-lactamase" evidence="1">
    <location>
        <begin position="104"/>
        <end position="322"/>
    </location>
</feature>
<organism evidence="2 3">
    <name type="scientific">Leucocoprinus leucothites</name>
    <dbReference type="NCBI Taxonomy" id="201217"/>
    <lineage>
        <taxon>Eukaryota</taxon>
        <taxon>Fungi</taxon>
        <taxon>Dikarya</taxon>
        <taxon>Basidiomycota</taxon>
        <taxon>Agaricomycotina</taxon>
        <taxon>Agaricomycetes</taxon>
        <taxon>Agaricomycetidae</taxon>
        <taxon>Agaricales</taxon>
        <taxon>Agaricineae</taxon>
        <taxon>Agaricaceae</taxon>
        <taxon>Leucocoprinus</taxon>
    </lineage>
</organism>
<reference evidence="2 3" key="1">
    <citation type="journal article" date="2020" name="ISME J.">
        <title>Uncovering the hidden diversity of litter-decomposition mechanisms in mushroom-forming fungi.</title>
        <authorList>
            <person name="Floudas D."/>
            <person name="Bentzer J."/>
            <person name="Ahren D."/>
            <person name="Johansson T."/>
            <person name="Persson P."/>
            <person name="Tunlid A."/>
        </authorList>
    </citation>
    <scope>NUCLEOTIDE SEQUENCE [LARGE SCALE GENOMIC DNA]</scope>
    <source>
        <strain evidence="2 3">CBS 146.42</strain>
    </source>
</reference>
<dbReference type="SMART" id="SM00849">
    <property type="entry name" value="Lactamase_B"/>
    <property type="match status" value="1"/>
</dbReference>